<evidence type="ECO:0000313" key="1">
    <source>
        <dbReference type="EMBL" id="OGZ05829.1"/>
    </source>
</evidence>
<dbReference type="InterPro" id="IPR011330">
    <property type="entry name" value="Glyco_hydro/deAcase_b/a-brl"/>
</dbReference>
<dbReference type="AlphaFoldDB" id="A0A1G2CWP3"/>
<reference evidence="1 2" key="1">
    <citation type="journal article" date="2016" name="Nat. Commun.">
        <title>Thousands of microbial genomes shed light on interconnected biogeochemical processes in an aquifer system.</title>
        <authorList>
            <person name="Anantharaman K."/>
            <person name="Brown C.T."/>
            <person name="Hug L.A."/>
            <person name="Sharon I."/>
            <person name="Castelle C.J."/>
            <person name="Probst A.J."/>
            <person name="Thomas B.C."/>
            <person name="Singh A."/>
            <person name="Wilkins M.J."/>
            <person name="Karaoz U."/>
            <person name="Brodie E.L."/>
            <person name="Williams K.H."/>
            <person name="Hubbard S.S."/>
            <person name="Banfield J.F."/>
        </authorList>
    </citation>
    <scope>NUCLEOTIDE SEQUENCE [LARGE SCALE GENOMIC DNA]</scope>
</reference>
<organism evidence="1 2">
    <name type="scientific">Candidatus Lloydbacteria bacterium RIFCSPHIGHO2_01_FULL_49_22</name>
    <dbReference type="NCBI Taxonomy" id="1798658"/>
    <lineage>
        <taxon>Bacteria</taxon>
        <taxon>Candidatus Lloydiibacteriota</taxon>
    </lineage>
</organism>
<comment type="caution">
    <text evidence="1">The sequence shown here is derived from an EMBL/GenBank/DDBJ whole genome shotgun (WGS) entry which is preliminary data.</text>
</comment>
<protein>
    <recommendedName>
        <fullName evidence="3">NodB homology domain-containing protein</fullName>
    </recommendedName>
</protein>
<evidence type="ECO:0000313" key="2">
    <source>
        <dbReference type="Proteomes" id="UP000177122"/>
    </source>
</evidence>
<dbReference type="GO" id="GO:0005975">
    <property type="term" value="P:carbohydrate metabolic process"/>
    <property type="evidence" value="ECO:0007669"/>
    <property type="project" value="InterPro"/>
</dbReference>
<evidence type="ECO:0008006" key="3">
    <source>
        <dbReference type="Google" id="ProtNLM"/>
    </source>
</evidence>
<dbReference type="Gene3D" id="3.20.20.370">
    <property type="entry name" value="Glycoside hydrolase/deacetylase"/>
    <property type="match status" value="1"/>
</dbReference>
<accession>A0A1G2CWP3</accession>
<dbReference type="Proteomes" id="UP000177122">
    <property type="component" value="Unassembled WGS sequence"/>
</dbReference>
<dbReference type="EMBL" id="MHLI01000006">
    <property type="protein sequence ID" value="OGZ05829.1"/>
    <property type="molecule type" value="Genomic_DNA"/>
</dbReference>
<gene>
    <name evidence="1" type="ORF">A2845_03425</name>
</gene>
<name>A0A1G2CWP3_9BACT</name>
<dbReference type="SUPFAM" id="SSF88713">
    <property type="entry name" value="Glycoside hydrolase/deacetylase"/>
    <property type="match status" value="1"/>
</dbReference>
<proteinExistence type="predicted"/>
<sequence>MKFLITVDTEADNQWRAKGPLTLRSIEKLPHFQEVAEHYGFRPTYFITHEVATNKEVTGVMRELEREGKSEVGAHLHPWTTPPYFDESEERHLKHFPCELNDEFLKKKFEVLHDAITTAMGHAPTSFRAGRWGYDGRLDPLLAEHGYVADSSVSPYMNWVRGIKKGEGRKLPDFLDASPFPYISPRGIAEVPMSILPKDVAWISRAGARMLGRGSFRVSWCRIFSETSLEMLKDLYFRAEAKHLPYLVFMTHSSELLVGGSPYSKTPELVAHFNEVFEGFLDFLQKQGIAGATATEAGREILAESRA</sequence>